<accession>A0A0E3SPB9</accession>
<feature type="domain" description="Methyltransferase" evidence="1">
    <location>
        <begin position="37"/>
        <end position="146"/>
    </location>
</feature>
<evidence type="ECO:0000313" key="3">
    <source>
        <dbReference type="Proteomes" id="UP000033066"/>
    </source>
</evidence>
<dbReference type="Proteomes" id="UP000033066">
    <property type="component" value="Chromosome"/>
</dbReference>
<dbReference type="InterPro" id="IPR025714">
    <property type="entry name" value="Methyltranfer_dom"/>
</dbReference>
<dbReference type="HOGENOM" id="CLU_037990_16_2_2"/>
<keyword evidence="3" id="KW-1185">Reference proteome</keyword>
<dbReference type="PATRIC" id="fig|1434107.4.peg.3728"/>
<dbReference type="STRING" id="1434107.MSBR3_2940"/>
<dbReference type="OrthoDB" id="1018at2157"/>
<gene>
    <name evidence="2" type="ORF">MSBR3_2940</name>
</gene>
<dbReference type="InterPro" id="IPR029063">
    <property type="entry name" value="SAM-dependent_MTases_sf"/>
</dbReference>
<dbReference type="SUPFAM" id="SSF53335">
    <property type="entry name" value="S-adenosyl-L-methionine-dependent methyltransferases"/>
    <property type="match status" value="1"/>
</dbReference>
<dbReference type="KEGG" id="mbak:MSBR3_2940"/>
<protein>
    <recommendedName>
        <fullName evidence="1">Methyltransferase domain-containing protein</fullName>
    </recommendedName>
</protein>
<dbReference type="GeneID" id="24790582"/>
<evidence type="ECO:0000313" key="2">
    <source>
        <dbReference type="EMBL" id="AKB83518.1"/>
    </source>
</evidence>
<dbReference type="EMBL" id="CP009517">
    <property type="protein sequence ID" value="AKB83518.1"/>
    <property type="molecule type" value="Genomic_DNA"/>
</dbReference>
<sequence length="185" mass="20820">MANCSTDVCSYKRAWALDTWVRNYIHNPYKICGDYIKEGQIALDLGCGPGFFSLSMAEMVGEKGRVVSVDIQEEMLQMLRDKSERAGLRSRIIPHKSQPDKIGISEMVDFALAFYMVHEVPDKKSFLSEVASHLKPDGRLLIVEPKFHVSKPDFDSTLRVALSTGLKQICEPKVLFSRAVLLVKV</sequence>
<evidence type="ECO:0000259" key="1">
    <source>
        <dbReference type="Pfam" id="PF13847"/>
    </source>
</evidence>
<name>A0A0E3SPB9_METBA</name>
<dbReference type="Gene3D" id="3.40.50.150">
    <property type="entry name" value="Vaccinia Virus protein VP39"/>
    <property type="match status" value="1"/>
</dbReference>
<reference evidence="2" key="1">
    <citation type="submission" date="2014-07" db="EMBL/GenBank/DDBJ databases">
        <title>Methanogenic archaea and the global carbon cycle.</title>
        <authorList>
            <person name="Henriksen J.R."/>
            <person name="Luke J."/>
            <person name="Reinhart S."/>
            <person name="Benedict M.N."/>
            <person name="Youngblut N.D."/>
            <person name="Metcalf M.E."/>
            <person name="Whitaker R.J."/>
            <person name="Metcalf W.W."/>
        </authorList>
    </citation>
    <scope>NUCLEOTIDE SEQUENCE [LARGE SCALE GENOMIC DNA]</scope>
    <source>
        <strain evidence="2">3</strain>
    </source>
</reference>
<dbReference type="CDD" id="cd02440">
    <property type="entry name" value="AdoMet_MTases"/>
    <property type="match status" value="1"/>
</dbReference>
<dbReference type="Pfam" id="PF13847">
    <property type="entry name" value="Methyltransf_31"/>
    <property type="match status" value="1"/>
</dbReference>
<proteinExistence type="predicted"/>
<dbReference type="AlphaFoldDB" id="A0A0E3SPB9"/>
<organism evidence="2 3">
    <name type="scientific">Methanosarcina barkeri 3</name>
    <dbReference type="NCBI Taxonomy" id="1434107"/>
    <lineage>
        <taxon>Archaea</taxon>
        <taxon>Methanobacteriati</taxon>
        <taxon>Methanobacteriota</taxon>
        <taxon>Stenosarchaea group</taxon>
        <taxon>Methanomicrobia</taxon>
        <taxon>Methanosarcinales</taxon>
        <taxon>Methanosarcinaceae</taxon>
        <taxon>Methanosarcina</taxon>
    </lineage>
</organism>
<dbReference type="PANTHER" id="PTHR43861">
    <property type="entry name" value="TRANS-ACONITATE 2-METHYLTRANSFERASE-RELATED"/>
    <property type="match status" value="1"/>
</dbReference>
<dbReference type="RefSeq" id="WP_048109144.1">
    <property type="nucleotide sequence ID" value="NZ_CP009517.1"/>
</dbReference>